<organism evidence="1 2">
    <name type="scientific">Takifugu flavidus</name>
    <name type="common">sansaifugu</name>
    <dbReference type="NCBI Taxonomy" id="433684"/>
    <lineage>
        <taxon>Eukaryota</taxon>
        <taxon>Metazoa</taxon>
        <taxon>Chordata</taxon>
        <taxon>Craniata</taxon>
        <taxon>Vertebrata</taxon>
        <taxon>Euteleostomi</taxon>
        <taxon>Actinopterygii</taxon>
        <taxon>Neopterygii</taxon>
        <taxon>Teleostei</taxon>
        <taxon>Neoteleostei</taxon>
        <taxon>Acanthomorphata</taxon>
        <taxon>Eupercaria</taxon>
        <taxon>Tetraodontiformes</taxon>
        <taxon>Tetradontoidea</taxon>
        <taxon>Tetraodontidae</taxon>
        <taxon>Takifugu</taxon>
    </lineage>
</organism>
<comment type="caution">
    <text evidence="1">The sequence shown here is derived from an EMBL/GenBank/DDBJ whole genome shotgun (WGS) entry which is preliminary data.</text>
</comment>
<dbReference type="EMBL" id="RHFK02000004">
    <property type="protein sequence ID" value="TWW77035.1"/>
    <property type="molecule type" value="Genomic_DNA"/>
</dbReference>
<protein>
    <submittedName>
        <fullName evidence="1">Uncharacterized protein</fullName>
    </submittedName>
</protein>
<accession>A0A5C6PCB1</accession>
<name>A0A5C6PCB1_9TELE</name>
<sequence>MQVTGAPSWSQASGRGTLASTWWPDLCPWSPKRQHGTLFLWAHHLQEGPREAGTWNVTSLMGKEPELMREVEVFRLDIVGLTSTHSKGSGTSLLGRGWTLYHSGVADGEATGRGGNSRCFPAQCLYIGVYPGG</sequence>
<proteinExistence type="predicted"/>
<evidence type="ECO:0000313" key="2">
    <source>
        <dbReference type="Proteomes" id="UP000324091"/>
    </source>
</evidence>
<keyword evidence="2" id="KW-1185">Reference proteome</keyword>
<gene>
    <name evidence="1" type="ORF">D4764_12G0004250</name>
</gene>
<dbReference type="Proteomes" id="UP000324091">
    <property type="component" value="Chromosome 12"/>
</dbReference>
<evidence type="ECO:0000313" key="1">
    <source>
        <dbReference type="EMBL" id="TWW77035.1"/>
    </source>
</evidence>
<dbReference type="AlphaFoldDB" id="A0A5C6PCB1"/>
<reference evidence="1 2" key="1">
    <citation type="submission" date="2019-04" db="EMBL/GenBank/DDBJ databases">
        <title>Chromosome genome assembly for Takifugu flavidus.</title>
        <authorList>
            <person name="Xiao S."/>
        </authorList>
    </citation>
    <scope>NUCLEOTIDE SEQUENCE [LARGE SCALE GENOMIC DNA]</scope>
    <source>
        <strain evidence="1">HTHZ2018</strain>
        <tissue evidence="1">Muscle</tissue>
    </source>
</reference>